<name>A0A558H0Z8_PAENT</name>
<evidence type="ECO:0000256" key="1">
    <source>
        <dbReference type="SAM" id="MobiDB-lite"/>
    </source>
</evidence>
<proteinExistence type="predicted"/>
<evidence type="ECO:0000313" key="3">
    <source>
        <dbReference type="Proteomes" id="UP000316500"/>
    </source>
</evidence>
<gene>
    <name evidence="2" type="ORF">FQP90_11020</name>
</gene>
<evidence type="ECO:0000313" key="2">
    <source>
        <dbReference type="EMBL" id="TVU62756.1"/>
    </source>
</evidence>
<organism evidence="2 3">
    <name type="scientific">Paenarthrobacter nitroguajacolicus</name>
    <name type="common">Arthrobacter nitroguajacolicus</name>
    <dbReference type="NCBI Taxonomy" id="211146"/>
    <lineage>
        <taxon>Bacteria</taxon>
        <taxon>Bacillati</taxon>
        <taxon>Actinomycetota</taxon>
        <taxon>Actinomycetes</taxon>
        <taxon>Micrococcales</taxon>
        <taxon>Micrococcaceae</taxon>
        <taxon>Paenarthrobacter</taxon>
    </lineage>
</organism>
<comment type="caution">
    <text evidence="2">The sequence shown here is derived from an EMBL/GenBank/DDBJ whole genome shotgun (WGS) entry which is preliminary data.</text>
</comment>
<dbReference type="EMBL" id="VNFK01000007">
    <property type="protein sequence ID" value="TVU62756.1"/>
    <property type="molecule type" value="Genomic_DNA"/>
</dbReference>
<dbReference type="OrthoDB" id="4950237at2"/>
<dbReference type="Proteomes" id="UP000316500">
    <property type="component" value="Unassembled WGS sequence"/>
</dbReference>
<feature type="region of interest" description="Disordered" evidence="1">
    <location>
        <begin position="22"/>
        <end position="79"/>
    </location>
</feature>
<sequence length="79" mass="8916">MENMGRRMEGFVHVTERLQSVFGPATHGDTDSPVVHKHDDFESASEEDLKHFDVETDSEGHHYAVRNDDPGPTTTDYSL</sequence>
<accession>A0A558H0Z8</accession>
<reference evidence="2 3" key="1">
    <citation type="submission" date="2019-07" db="EMBL/GenBank/DDBJ databases">
        <title>Diversity of Bacteria from Kongsfjorden, Arctic.</title>
        <authorList>
            <person name="Yu Y."/>
        </authorList>
    </citation>
    <scope>NUCLEOTIDE SEQUENCE [LARGE SCALE GENOMIC DNA]</scope>
    <source>
        <strain evidence="2 3">SM1928</strain>
    </source>
</reference>
<protein>
    <submittedName>
        <fullName evidence="2">Uncharacterized protein</fullName>
    </submittedName>
</protein>
<dbReference type="AlphaFoldDB" id="A0A558H0Z8"/>
<feature type="compositionally biased region" description="Basic and acidic residues" evidence="1">
    <location>
        <begin position="28"/>
        <end position="69"/>
    </location>
</feature>